<comment type="caution">
    <text evidence="2">The sequence shown here is derived from an EMBL/GenBank/DDBJ whole genome shotgun (WGS) entry which is preliminary data.</text>
</comment>
<gene>
    <name evidence="2" type="ORF">QQZ08_009661</name>
</gene>
<feature type="compositionally biased region" description="Basic and acidic residues" evidence="1">
    <location>
        <begin position="127"/>
        <end position="162"/>
    </location>
</feature>
<feature type="compositionally biased region" description="Basic and acidic residues" evidence="1">
    <location>
        <begin position="66"/>
        <end position="75"/>
    </location>
</feature>
<evidence type="ECO:0000256" key="1">
    <source>
        <dbReference type="SAM" id="MobiDB-lite"/>
    </source>
</evidence>
<dbReference type="Proteomes" id="UP001498421">
    <property type="component" value="Unassembled WGS sequence"/>
</dbReference>
<feature type="region of interest" description="Disordered" evidence="1">
    <location>
        <begin position="30"/>
        <end position="89"/>
    </location>
</feature>
<feature type="compositionally biased region" description="Polar residues" evidence="1">
    <location>
        <begin position="178"/>
        <end position="192"/>
    </location>
</feature>
<reference evidence="2 3" key="1">
    <citation type="journal article" date="2025" name="Microbiol. Resour. Announc.">
        <title>Draft genome sequences for Neonectria magnoliae and Neonectria punicea, canker pathogens of Liriodendron tulipifera and Acer saccharum in West Virginia.</title>
        <authorList>
            <person name="Petronek H.M."/>
            <person name="Kasson M.T."/>
            <person name="Metheny A.M."/>
            <person name="Stauder C.M."/>
            <person name="Lovett B."/>
            <person name="Lynch S.C."/>
            <person name="Garnas J.R."/>
            <person name="Kasson L.R."/>
            <person name="Stajich J.E."/>
        </authorList>
    </citation>
    <scope>NUCLEOTIDE SEQUENCE [LARGE SCALE GENOMIC DNA]</scope>
    <source>
        <strain evidence="2 3">NRRL 64651</strain>
    </source>
</reference>
<evidence type="ECO:0000313" key="3">
    <source>
        <dbReference type="Proteomes" id="UP001498421"/>
    </source>
</evidence>
<protein>
    <submittedName>
        <fullName evidence="2">Uncharacterized protein</fullName>
    </submittedName>
</protein>
<accession>A0ABR1HMP6</accession>
<sequence>MKWTKAEFRNRLTPSLKSKAWAKIAVSESRLFGSRTKSPPQEEEKRSSWSPKAEPKSTARNHRRAKSEIIDRTEANAEDDVPEVPKLPSAIDPVETISMRDVTRKTVDEIFDGSTALESYAQSVDLSVHDSHEASPSKAGFVEDEKSTKKDDEHSSGYETKHIKTPKQAALEAENIDSDSSQDLVQNKTNEPNEPEEGQVGDCHVPSASNPRDVSVEFNRPPNSLVDNAIRHRVWGLKISELITAKHDIEPTEIPDCTASQHTDNWRVTTSALKAYTAMRGPYRHVGRDMFVWMDRCGKTFDKPEECDKYIGSCASIIADLEPLSYDPTPFQDESSRKDVFSVPRPPYEHIKPPLTFKSEDHEQPVIEISKTFIKEMKKGVQAWADDGDGHDLPPPINPHEVYSSTDEFFISDDEGDPLDGRISPCTFRLWAEGCERWDSNKPDIDGIPDTYYQRIEELKISERERRGSPTMQPHGYFKSDSEESLEYVLAGYNAQSVPIRLSEWHRELADRLNAAALYHDHQNALEDPGLHQVAANNTELDSPCNLKPYTDSEVMEALNADDARAVDGISPREAEVALSKRYNALRQCLDAEKQAAEKIAATEKRLGLREAQLERVCTSVNAILEKKTTTPDNRRQEIYRHVSQHLRELEAKGKAKHEVTWEMAHQLAGLLAKERELEAKIKEEARKVGVDEISEVDEVETTLQHLLMHVERCTEAANDSFF</sequence>
<keyword evidence="3" id="KW-1185">Reference proteome</keyword>
<feature type="compositionally biased region" description="Basic and acidic residues" evidence="1">
    <location>
        <begin position="40"/>
        <end position="57"/>
    </location>
</feature>
<dbReference type="EMBL" id="JAZAVK010000113">
    <property type="protein sequence ID" value="KAK7422013.1"/>
    <property type="molecule type" value="Genomic_DNA"/>
</dbReference>
<name>A0ABR1HMP6_9HYPO</name>
<feature type="region of interest" description="Disordered" evidence="1">
    <location>
        <begin position="127"/>
        <end position="212"/>
    </location>
</feature>
<organism evidence="2 3">
    <name type="scientific">Neonectria magnoliae</name>
    <dbReference type="NCBI Taxonomy" id="2732573"/>
    <lineage>
        <taxon>Eukaryota</taxon>
        <taxon>Fungi</taxon>
        <taxon>Dikarya</taxon>
        <taxon>Ascomycota</taxon>
        <taxon>Pezizomycotina</taxon>
        <taxon>Sordariomycetes</taxon>
        <taxon>Hypocreomycetidae</taxon>
        <taxon>Hypocreales</taxon>
        <taxon>Nectriaceae</taxon>
        <taxon>Neonectria</taxon>
    </lineage>
</organism>
<proteinExistence type="predicted"/>
<evidence type="ECO:0000313" key="2">
    <source>
        <dbReference type="EMBL" id="KAK7422013.1"/>
    </source>
</evidence>